<keyword evidence="1" id="KW-0732">Signal</keyword>
<comment type="caution">
    <text evidence="3">The sequence shown here is derived from an EMBL/GenBank/DDBJ whole genome shotgun (WGS) entry which is preliminary data.</text>
</comment>
<dbReference type="PANTHER" id="PTHR34512:SF30">
    <property type="entry name" value="OUTER MEMBRANE PROTEIN ASSEMBLY FACTOR BAMB"/>
    <property type="match status" value="1"/>
</dbReference>
<dbReference type="Proteomes" id="UP001431776">
    <property type="component" value="Unassembled WGS sequence"/>
</dbReference>
<dbReference type="SUPFAM" id="SSF50998">
    <property type="entry name" value="Quinoprotein alcohol dehydrogenase-like"/>
    <property type="match status" value="1"/>
</dbReference>
<dbReference type="PANTHER" id="PTHR34512">
    <property type="entry name" value="CELL SURFACE PROTEIN"/>
    <property type="match status" value="1"/>
</dbReference>
<evidence type="ECO:0000259" key="2">
    <source>
        <dbReference type="Pfam" id="PF13360"/>
    </source>
</evidence>
<accession>A0AAW6TVZ0</accession>
<dbReference type="Gene3D" id="2.130.10.10">
    <property type="entry name" value="YVTN repeat-like/Quinoprotein amine dehydrogenase"/>
    <property type="match status" value="1"/>
</dbReference>
<evidence type="ECO:0000256" key="1">
    <source>
        <dbReference type="SAM" id="SignalP"/>
    </source>
</evidence>
<keyword evidence="4" id="KW-1185">Reference proteome</keyword>
<feature type="chain" id="PRO_5043499103" evidence="1">
    <location>
        <begin position="23"/>
        <end position="411"/>
    </location>
</feature>
<name>A0AAW6TVZ0_9BACT</name>
<sequence length="411" mass="43682">MKRTTVVGMLTGTLILAVAAQAGDCPRFRGPQGDGVFPETGLAKQWPQDGPKLAWSADGLGPGYSSAVVVDGTVYVTGMDDQNQGVLYALGEDGARKWKVAYGPEFVRTGPAPTGTRGTPTVDGDRVFVMTGFTQLVILDANKGRAVKIIDLLERFGAEPARFGFAESVLVDGRRVICTPGGPDASLVALDRDTGETIWQTKGLGEPSGYCSARLVSHDGRMLVLTMLANSVVAVDAGSGEVVWQHEYPHRAAVQPNPPLYADGMVYVASGMGTGGAMLPLVQAGVAARWTDKTLDCQMQGTVLLDGHIYGTAQSGNRGLVCLDWKTGQVRWNAPETKMGVVVAADGMLYVYTQDGTMILVQPSPDGYKPVSQFTISAGTDEHWAHPTIANGRLYVRRGDTLLVYDVRSGS</sequence>
<dbReference type="Gene3D" id="2.40.10.480">
    <property type="match status" value="1"/>
</dbReference>
<feature type="domain" description="Pyrrolo-quinoline quinone repeat" evidence="2">
    <location>
        <begin position="84"/>
        <end position="333"/>
    </location>
</feature>
<dbReference type="RefSeq" id="WP_349245311.1">
    <property type="nucleotide sequence ID" value="NZ_JASCXX010000014.1"/>
</dbReference>
<organism evidence="3 4">
    <name type="scientific">Anaerobaca lacustris</name>
    <dbReference type="NCBI Taxonomy" id="3044600"/>
    <lineage>
        <taxon>Bacteria</taxon>
        <taxon>Pseudomonadati</taxon>
        <taxon>Planctomycetota</taxon>
        <taxon>Phycisphaerae</taxon>
        <taxon>Sedimentisphaerales</taxon>
        <taxon>Anaerobacaceae</taxon>
        <taxon>Anaerobaca</taxon>
    </lineage>
</organism>
<proteinExistence type="predicted"/>
<dbReference type="EMBL" id="JASCXX010000014">
    <property type="protein sequence ID" value="MDI6449901.1"/>
    <property type="molecule type" value="Genomic_DNA"/>
</dbReference>
<dbReference type="Pfam" id="PF13360">
    <property type="entry name" value="PQQ_2"/>
    <property type="match status" value="1"/>
</dbReference>
<dbReference type="InterPro" id="IPR011047">
    <property type="entry name" value="Quinoprotein_ADH-like_sf"/>
</dbReference>
<dbReference type="InterPro" id="IPR015943">
    <property type="entry name" value="WD40/YVTN_repeat-like_dom_sf"/>
</dbReference>
<dbReference type="AlphaFoldDB" id="A0AAW6TVZ0"/>
<evidence type="ECO:0000313" key="4">
    <source>
        <dbReference type="Proteomes" id="UP001431776"/>
    </source>
</evidence>
<gene>
    <name evidence="3" type="ORF">QJ522_12655</name>
</gene>
<reference evidence="3" key="1">
    <citation type="submission" date="2023-05" db="EMBL/GenBank/DDBJ databases">
        <title>Anaerotaeda fermentans gen. nov., sp. nov., a novel anaerobic planctomycete of the new family within the order Sedimentisphaerales isolated from Taman Peninsula, Russia.</title>
        <authorList>
            <person name="Khomyakova M.A."/>
            <person name="Merkel A.Y."/>
            <person name="Slobodkin A.I."/>
        </authorList>
    </citation>
    <scope>NUCLEOTIDE SEQUENCE</scope>
    <source>
        <strain evidence="3">M17dextr</strain>
    </source>
</reference>
<protein>
    <submittedName>
        <fullName evidence="3">PQQ-like beta-propeller repeat protein</fullName>
    </submittedName>
</protein>
<dbReference type="InterPro" id="IPR002372">
    <property type="entry name" value="PQQ_rpt_dom"/>
</dbReference>
<evidence type="ECO:0000313" key="3">
    <source>
        <dbReference type="EMBL" id="MDI6449901.1"/>
    </source>
</evidence>
<dbReference type="SMART" id="SM00564">
    <property type="entry name" value="PQQ"/>
    <property type="match status" value="5"/>
</dbReference>
<dbReference type="InterPro" id="IPR018391">
    <property type="entry name" value="PQQ_b-propeller_rpt"/>
</dbReference>
<feature type="signal peptide" evidence="1">
    <location>
        <begin position="1"/>
        <end position="22"/>
    </location>
</feature>